<accession>A0A9Q1C0G7</accession>
<proteinExistence type="predicted"/>
<evidence type="ECO:0000313" key="1">
    <source>
        <dbReference type="EMBL" id="KAJ8036843.1"/>
    </source>
</evidence>
<dbReference type="AlphaFoldDB" id="A0A9Q1C0G7"/>
<dbReference type="Proteomes" id="UP001152320">
    <property type="component" value="Chromosome 8"/>
</dbReference>
<comment type="caution">
    <text evidence="1">The sequence shown here is derived from an EMBL/GenBank/DDBJ whole genome shotgun (WGS) entry which is preliminary data.</text>
</comment>
<evidence type="ECO:0000313" key="2">
    <source>
        <dbReference type="Proteomes" id="UP001152320"/>
    </source>
</evidence>
<reference evidence="1" key="1">
    <citation type="submission" date="2021-10" db="EMBL/GenBank/DDBJ databases">
        <title>Tropical sea cucumber genome reveals ecological adaptation and Cuvierian tubules defense mechanism.</title>
        <authorList>
            <person name="Chen T."/>
        </authorList>
    </citation>
    <scope>NUCLEOTIDE SEQUENCE</scope>
    <source>
        <strain evidence="1">Nanhai2018</strain>
        <tissue evidence="1">Muscle</tissue>
    </source>
</reference>
<keyword evidence="2" id="KW-1185">Reference proteome</keyword>
<gene>
    <name evidence="1" type="ORF">HOLleu_17487</name>
</gene>
<dbReference type="EMBL" id="JAIZAY010000008">
    <property type="protein sequence ID" value="KAJ8036843.1"/>
    <property type="molecule type" value="Genomic_DNA"/>
</dbReference>
<organism evidence="1 2">
    <name type="scientific">Holothuria leucospilota</name>
    <name type="common">Black long sea cucumber</name>
    <name type="synonym">Mertensiothuria leucospilota</name>
    <dbReference type="NCBI Taxonomy" id="206669"/>
    <lineage>
        <taxon>Eukaryota</taxon>
        <taxon>Metazoa</taxon>
        <taxon>Echinodermata</taxon>
        <taxon>Eleutherozoa</taxon>
        <taxon>Echinozoa</taxon>
        <taxon>Holothuroidea</taxon>
        <taxon>Aspidochirotacea</taxon>
        <taxon>Aspidochirotida</taxon>
        <taxon>Holothuriidae</taxon>
        <taxon>Holothuria</taxon>
    </lineage>
</organism>
<protein>
    <submittedName>
        <fullName evidence="1">Uncharacterized protein</fullName>
    </submittedName>
</protein>
<name>A0A9Q1C0G7_HOLLE</name>
<sequence length="70" mass="8149">MFFSLSLATYYSLSSFAGNLQKFLRFGRLIIFCLADLLGDSIRLKGKHLCVMICTKTFWISRYRIRKNSS</sequence>